<feature type="domain" description="PPIase FKBP-type" evidence="9">
    <location>
        <begin position="341"/>
        <end position="428"/>
    </location>
</feature>
<dbReference type="EC" id="5.2.1.8" evidence="3 6"/>
<feature type="domain" description="PPIase FKBP-type" evidence="9">
    <location>
        <begin position="92"/>
        <end position="180"/>
    </location>
</feature>
<keyword evidence="11" id="KW-1185">Reference proteome</keyword>
<evidence type="ECO:0000256" key="3">
    <source>
        <dbReference type="ARBA" id="ARBA00013194"/>
    </source>
</evidence>
<dbReference type="Gene3D" id="3.10.50.40">
    <property type="match status" value="3"/>
</dbReference>
<evidence type="ECO:0000256" key="7">
    <source>
        <dbReference type="SAM" id="MobiDB-lite"/>
    </source>
</evidence>
<dbReference type="FunFam" id="3.10.50.40:FF:000047">
    <property type="entry name" value="Peptidylprolyl isomerase"/>
    <property type="match status" value="1"/>
</dbReference>
<proteinExistence type="inferred from homology"/>
<evidence type="ECO:0000259" key="9">
    <source>
        <dbReference type="PROSITE" id="PS50059"/>
    </source>
</evidence>
<feature type="compositionally biased region" description="Low complexity" evidence="7">
    <location>
        <begin position="28"/>
        <end position="39"/>
    </location>
</feature>
<dbReference type="EMBL" id="LN890655">
    <property type="protein sequence ID" value="CUS03440.2"/>
    <property type="molecule type" value="Genomic_DNA"/>
</dbReference>
<reference evidence="10" key="1">
    <citation type="submission" date="2016-01" db="EMBL/GenBank/DDBJ databases">
        <authorList>
            <person name="Mcilroy J.S."/>
            <person name="Karst M S."/>
            <person name="Albertsen M."/>
        </authorList>
    </citation>
    <scope>NUCLEOTIDE SEQUENCE</scope>
    <source>
        <strain evidence="10">Cfx-K</strain>
    </source>
</reference>
<dbReference type="InterPro" id="IPR001179">
    <property type="entry name" value="PPIase_FKBP_dom"/>
</dbReference>
<evidence type="ECO:0000256" key="6">
    <source>
        <dbReference type="PROSITE-ProRule" id="PRU00277"/>
    </source>
</evidence>
<gene>
    <name evidence="10" type="ORF">CFX0092_A1562</name>
</gene>
<dbReference type="AlphaFoldDB" id="A0A160T4B1"/>
<dbReference type="Pfam" id="PF00254">
    <property type="entry name" value="FKBP_C"/>
    <property type="match status" value="3"/>
</dbReference>
<dbReference type="Proteomes" id="UP000215027">
    <property type="component" value="Chromosome I"/>
</dbReference>
<dbReference type="PANTHER" id="PTHR43811:SF19">
    <property type="entry name" value="39 KDA FK506-BINDING NUCLEAR PROTEIN"/>
    <property type="match status" value="1"/>
</dbReference>
<feature type="chain" id="PRO_5008240575" description="peptidylprolyl isomerase" evidence="8">
    <location>
        <begin position="21"/>
        <end position="432"/>
    </location>
</feature>
<evidence type="ECO:0000256" key="1">
    <source>
        <dbReference type="ARBA" id="ARBA00000971"/>
    </source>
</evidence>
<dbReference type="PROSITE" id="PS50059">
    <property type="entry name" value="FKBP_PPIASE"/>
    <property type="match status" value="3"/>
</dbReference>
<evidence type="ECO:0000256" key="2">
    <source>
        <dbReference type="ARBA" id="ARBA00006577"/>
    </source>
</evidence>
<accession>A0A160T4B1</accession>
<protein>
    <recommendedName>
        <fullName evidence="3 6">peptidylprolyl isomerase</fullName>
        <ecNumber evidence="3 6">5.2.1.8</ecNumber>
    </recommendedName>
</protein>
<dbReference type="SUPFAM" id="SSF54534">
    <property type="entry name" value="FKBP-like"/>
    <property type="match status" value="3"/>
</dbReference>
<evidence type="ECO:0000256" key="4">
    <source>
        <dbReference type="ARBA" id="ARBA00023110"/>
    </source>
</evidence>
<dbReference type="GO" id="GO:0003755">
    <property type="term" value="F:peptidyl-prolyl cis-trans isomerase activity"/>
    <property type="evidence" value="ECO:0007669"/>
    <property type="project" value="UniProtKB-KW"/>
</dbReference>
<dbReference type="KEGG" id="pbf:CFX0092_A1562"/>
<comment type="similarity">
    <text evidence="2">Belongs to the FKBP-type PPIase family.</text>
</comment>
<comment type="catalytic activity">
    <reaction evidence="1 6">
        <text>[protein]-peptidylproline (omega=180) = [protein]-peptidylproline (omega=0)</text>
        <dbReference type="Rhea" id="RHEA:16237"/>
        <dbReference type="Rhea" id="RHEA-COMP:10747"/>
        <dbReference type="Rhea" id="RHEA-COMP:10748"/>
        <dbReference type="ChEBI" id="CHEBI:83833"/>
        <dbReference type="ChEBI" id="CHEBI:83834"/>
        <dbReference type="EC" id="5.2.1.8"/>
    </reaction>
</comment>
<feature type="region of interest" description="Disordered" evidence="7">
    <location>
        <begin position="23"/>
        <end position="73"/>
    </location>
</feature>
<evidence type="ECO:0000256" key="8">
    <source>
        <dbReference type="SAM" id="SignalP"/>
    </source>
</evidence>
<dbReference type="InterPro" id="IPR046357">
    <property type="entry name" value="PPIase_dom_sf"/>
</dbReference>
<evidence type="ECO:0000313" key="10">
    <source>
        <dbReference type="EMBL" id="CUS03440.2"/>
    </source>
</evidence>
<evidence type="ECO:0000313" key="11">
    <source>
        <dbReference type="Proteomes" id="UP000215027"/>
    </source>
</evidence>
<organism evidence="10 11">
    <name type="scientific">Candidatus Promineifilum breve</name>
    <dbReference type="NCBI Taxonomy" id="1806508"/>
    <lineage>
        <taxon>Bacteria</taxon>
        <taxon>Bacillati</taxon>
        <taxon>Chloroflexota</taxon>
        <taxon>Ardenticatenia</taxon>
        <taxon>Candidatus Promineifilales</taxon>
        <taxon>Candidatus Promineifilaceae</taxon>
        <taxon>Candidatus Promineifilum</taxon>
    </lineage>
</organism>
<feature type="signal peptide" evidence="8">
    <location>
        <begin position="1"/>
        <end position="20"/>
    </location>
</feature>
<evidence type="ECO:0000256" key="5">
    <source>
        <dbReference type="ARBA" id="ARBA00023235"/>
    </source>
</evidence>
<feature type="compositionally biased region" description="Acidic residues" evidence="7">
    <location>
        <begin position="40"/>
        <end position="54"/>
    </location>
</feature>
<keyword evidence="8" id="KW-0732">Signal</keyword>
<sequence>MWAALLTILLLLAACGPAVSTEQADQMTAEAEAANPSEETTTEEEAAAGEETATEGEAAAGIPEVDGPITDTETGLRIVEIRAGDGRTPEPGDLVTMNIMGMLEDGTVFADTVAEGAPITATLTEADLFPGWLEGVLLMKEGGKVRLIIPPALAFGAEGAGGVIPPDATITMDVELLTAVAPPTPTAVDEGDLTTTDSGLQYFDIVEGEGDMPVAGQDVVVNYAAWLQEGEEYVASSDTQGEPLTFTLGSEMGVFPGWDEGVSTMRPGGKRYLVIPPDLALGEAGGGRIPPNSTLIMEVELVEVKPLLLPTEIDEGDFTETESGLRYYDIVVGDGTTAETGNTVTVNYTGWLTDNVKFDSSIDSGVPFPFTLGTGAVIPGWEEGVLGMKVGGIRQLVIPAALGYGDTGSGIIPPGATLVFEVELMDVQEAAE</sequence>
<feature type="domain" description="PPIase FKBP-type" evidence="9">
    <location>
        <begin position="216"/>
        <end position="305"/>
    </location>
</feature>
<dbReference type="PANTHER" id="PTHR43811">
    <property type="entry name" value="FKBP-TYPE PEPTIDYL-PROLYL CIS-TRANS ISOMERASE FKPA"/>
    <property type="match status" value="1"/>
</dbReference>
<name>A0A160T4B1_9CHLR</name>
<keyword evidence="4 6" id="KW-0697">Rotamase</keyword>
<keyword evidence="5 6" id="KW-0413">Isomerase</keyword>